<dbReference type="AlphaFoldDB" id="A0A0A9CMM5"/>
<keyword evidence="2" id="KW-1133">Transmembrane helix</keyword>
<evidence type="ECO:0000256" key="1">
    <source>
        <dbReference type="SAM" id="MobiDB-lite"/>
    </source>
</evidence>
<protein>
    <submittedName>
        <fullName evidence="3">Uncharacterized protein</fullName>
    </submittedName>
</protein>
<sequence length="97" mass="10634">MLLILPKIRTMMPRKLPTNAAANDPPARPGPADAAANPIIAPMQRTNAYQTENAPSFPGGEASSSRMRPNEYSMPLAVLWTRAITMMCAALHLWFLK</sequence>
<name>A0A0A9CMM5_ARUDO</name>
<feature type="region of interest" description="Disordered" evidence="1">
    <location>
        <begin position="15"/>
        <end position="35"/>
    </location>
</feature>
<organism evidence="3">
    <name type="scientific">Arundo donax</name>
    <name type="common">Giant reed</name>
    <name type="synonym">Donax arundinaceus</name>
    <dbReference type="NCBI Taxonomy" id="35708"/>
    <lineage>
        <taxon>Eukaryota</taxon>
        <taxon>Viridiplantae</taxon>
        <taxon>Streptophyta</taxon>
        <taxon>Embryophyta</taxon>
        <taxon>Tracheophyta</taxon>
        <taxon>Spermatophyta</taxon>
        <taxon>Magnoliopsida</taxon>
        <taxon>Liliopsida</taxon>
        <taxon>Poales</taxon>
        <taxon>Poaceae</taxon>
        <taxon>PACMAD clade</taxon>
        <taxon>Arundinoideae</taxon>
        <taxon>Arundineae</taxon>
        <taxon>Arundo</taxon>
    </lineage>
</organism>
<evidence type="ECO:0000313" key="3">
    <source>
        <dbReference type="EMBL" id="JAD74600.1"/>
    </source>
</evidence>
<dbReference type="EMBL" id="GBRH01223295">
    <property type="protein sequence ID" value="JAD74600.1"/>
    <property type="molecule type" value="Transcribed_RNA"/>
</dbReference>
<feature type="compositionally biased region" description="Low complexity" evidence="1">
    <location>
        <begin position="17"/>
        <end position="35"/>
    </location>
</feature>
<reference evidence="3" key="2">
    <citation type="journal article" date="2015" name="Data Brief">
        <title>Shoot transcriptome of the giant reed, Arundo donax.</title>
        <authorList>
            <person name="Barrero R.A."/>
            <person name="Guerrero F.D."/>
            <person name="Moolhuijzen P."/>
            <person name="Goolsby J.A."/>
            <person name="Tidwell J."/>
            <person name="Bellgard S.E."/>
            <person name="Bellgard M.I."/>
        </authorList>
    </citation>
    <scope>NUCLEOTIDE SEQUENCE</scope>
    <source>
        <tissue evidence="3">Shoot tissue taken approximately 20 cm above the soil surface</tissue>
    </source>
</reference>
<reference evidence="3" key="1">
    <citation type="submission" date="2014-09" db="EMBL/GenBank/DDBJ databases">
        <authorList>
            <person name="Magalhaes I.L.F."/>
            <person name="Oliveira U."/>
            <person name="Santos F.R."/>
            <person name="Vidigal T.H.D.A."/>
            <person name="Brescovit A.D."/>
            <person name="Santos A.J."/>
        </authorList>
    </citation>
    <scope>NUCLEOTIDE SEQUENCE</scope>
    <source>
        <tissue evidence="3">Shoot tissue taken approximately 20 cm above the soil surface</tissue>
    </source>
</reference>
<proteinExistence type="predicted"/>
<feature type="transmembrane region" description="Helical" evidence="2">
    <location>
        <begin position="76"/>
        <end position="95"/>
    </location>
</feature>
<accession>A0A0A9CMM5</accession>
<keyword evidence="2" id="KW-0472">Membrane</keyword>
<evidence type="ECO:0000256" key="2">
    <source>
        <dbReference type="SAM" id="Phobius"/>
    </source>
</evidence>
<keyword evidence="2" id="KW-0812">Transmembrane</keyword>